<evidence type="ECO:0008006" key="3">
    <source>
        <dbReference type="Google" id="ProtNLM"/>
    </source>
</evidence>
<reference evidence="2" key="1">
    <citation type="submission" date="2016-02" db="EMBL/GenBank/DDBJ databases">
        <title>WGS assembly of Manihot esculenta.</title>
        <authorList>
            <person name="Bredeson J.V."/>
            <person name="Prochnik S.E."/>
            <person name="Lyons J.B."/>
            <person name="Schmutz J."/>
            <person name="Grimwood J."/>
            <person name="Vrebalov J."/>
            <person name="Bart R.S."/>
            <person name="Amuge T."/>
            <person name="Ferguson M.E."/>
            <person name="Green R."/>
            <person name="Putnam N."/>
            <person name="Stites J."/>
            <person name="Rounsley S."/>
            <person name="Rokhsar D.S."/>
        </authorList>
    </citation>
    <scope>NUCLEOTIDE SEQUENCE [LARGE SCALE GENOMIC DNA]</scope>
    <source>
        <tissue evidence="2">Leaf</tissue>
    </source>
</reference>
<evidence type="ECO:0000313" key="2">
    <source>
        <dbReference type="EMBL" id="OAY30183.1"/>
    </source>
</evidence>
<dbReference type="PANTHER" id="PTHR34117:SF1">
    <property type="entry name" value="STYLE CELL-CYCLE INHIBITOR 1"/>
    <property type="match status" value="1"/>
</dbReference>
<dbReference type="STRING" id="3983.A0A2C9UHR2"/>
<protein>
    <recommendedName>
        <fullName evidence="3">Style cell-cycle inhibitor 1-A</fullName>
    </recommendedName>
</protein>
<name>A0A2C9UHR2_MANES</name>
<sequence>MQNWVKYDDEPKEGFNAMGDQSTIRTQYKSIHSITINALFNRYPAEMGSDRKSKDEEKKKTRKRSSPSSASEDEEKHRKRHRREAGERRSRKSDKKEKRRDKKSHKHRSDKDKKSKDKHSGKHHKGDHGKKFQELSSDDYFSKNNEFATWLKEEKDMFFSELSSESARHLFTDFVKDWNNKKLDTRYYEGISSGPRSAHNWTFKS</sequence>
<feature type="region of interest" description="Disordered" evidence="1">
    <location>
        <begin position="1"/>
        <end position="20"/>
    </location>
</feature>
<gene>
    <name evidence="2" type="ORF">MANES_14G010900</name>
</gene>
<dbReference type="AlphaFoldDB" id="A0A2C9UHR2"/>
<feature type="compositionally biased region" description="Basic residues" evidence="1">
    <location>
        <begin position="116"/>
        <end position="128"/>
    </location>
</feature>
<feature type="compositionally biased region" description="Basic and acidic residues" evidence="1">
    <location>
        <begin position="1"/>
        <end position="13"/>
    </location>
</feature>
<feature type="compositionally biased region" description="Basic residues" evidence="1">
    <location>
        <begin position="77"/>
        <end position="108"/>
    </location>
</feature>
<evidence type="ECO:0000256" key="1">
    <source>
        <dbReference type="SAM" id="MobiDB-lite"/>
    </source>
</evidence>
<feature type="region of interest" description="Disordered" evidence="1">
    <location>
        <begin position="40"/>
        <end position="133"/>
    </location>
</feature>
<dbReference type="PANTHER" id="PTHR34117">
    <property type="entry name" value="STYLE CELL-CYCLE INHIBITOR 1"/>
    <property type="match status" value="1"/>
</dbReference>
<accession>A0A2C9UHR2</accession>
<feature type="compositionally biased region" description="Basic and acidic residues" evidence="1">
    <location>
        <begin position="48"/>
        <end position="59"/>
    </location>
</feature>
<dbReference type="InterPro" id="IPR044688">
    <property type="entry name" value="SCI-1-like"/>
</dbReference>
<proteinExistence type="predicted"/>
<organism evidence="2">
    <name type="scientific">Manihot esculenta</name>
    <name type="common">Cassava</name>
    <name type="synonym">Jatropha manihot</name>
    <dbReference type="NCBI Taxonomy" id="3983"/>
    <lineage>
        <taxon>Eukaryota</taxon>
        <taxon>Viridiplantae</taxon>
        <taxon>Streptophyta</taxon>
        <taxon>Embryophyta</taxon>
        <taxon>Tracheophyta</taxon>
        <taxon>Spermatophyta</taxon>
        <taxon>Magnoliopsida</taxon>
        <taxon>eudicotyledons</taxon>
        <taxon>Gunneridae</taxon>
        <taxon>Pentapetalae</taxon>
        <taxon>rosids</taxon>
        <taxon>fabids</taxon>
        <taxon>Malpighiales</taxon>
        <taxon>Euphorbiaceae</taxon>
        <taxon>Crotonoideae</taxon>
        <taxon>Manihoteae</taxon>
        <taxon>Manihot</taxon>
    </lineage>
</organism>
<dbReference type="EMBL" id="CM004400">
    <property type="protein sequence ID" value="OAY30183.1"/>
    <property type="molecule type" value="Genomic_DNA"/>
</dbReference>